<sequence>MESYISSSSKREELVRRQALFEGKLSRLLDVAEKLTSHQSKELWKEPVSGLEDAPIMNANEVINVDDIVDVPAPKGPSTLWAACNGYVFDFPDGHNPHTAYPFALHNFHSIPWDYSEIDKEFYRLRGLNQTKKLLGKATVLSDHKCLLIAIATGKVARMDAVIRIGLQQKKGIKGLLASLEAAAQGLYRPKSFTEEEDMRALLFWRLGGNRVANIYQRSLNGPSPTVEQVRTNVNSTFESIASLLKEMGRLHIVAMFDEVAAEKQIRWDPKTNFFLGVCREHAEKTSMEFINDKDMEEVFRCLDEGEIHYAGEATIGALGILCNDIRIYPARAVLASGDCKKESGEEHTKLIQTLLDGISGSKYGNSLRVVSLSASDGETRRGSAFFLLTFKRQLASHSSIYPLLAPLTFMDLHVGNDDLTCDKDWKHIFKRFRNLLLRDRGVVINGFRVTPDILRSHFQANSLSVDHIHSIFNPKDRQDVKLAFDMLKDVWTLPRDSGSSRPGFADAREAIWILGKLLFHVLLILLSFLYNLKGPAFLPTNLFLDLLLMIKNAFFCVAKSKIDNPDGLFWIILLGTDRLEIIFGILHTMIGTDANMDMLQLVSRLSGCTEVANILAKYPQWDRSPRRLKVPAISRDSKELPDAADHINPASWRGNVEVKNVSLQTSWRRGRRLVETECPFTAPILQSLEKDPTVNIFSPRGVFLINIPLGHDDVDESLIFPENAEPISSSTSDSIADARLEVENALGQAIGDDDPMDKQNSTAPVARTIIVKGKEIDKSRLLAKYSKYRKNVSSTDRLRRVQEVERYVQNSTPFEAFDHDDSETQDDVVVAISDPVATLVCSDSQFWLGIGTVNSLRVDGKPATSISLNLLREDTVSISYQLLGLRPATSVDVDEKTLHHDWRSYGIAEHTFTVPGRLIQSINPEVLTSTTHSPYFLFESTVLVAITTSLLQSFIASDLKVAPKLSSSMEFPYREVGGKACFLCEDDRNLVEIGSLNTSACPICTPEIALDMSQGQHILEHIGGHILFDSKVDQTAHPCGLCLRPAPLCIFYLTKGKGARSSPKIDQGRSIGCSMKLNFSYTVAAESSSSSPCSNVPVQCPLCPKTSPAVWKYFLKTHFEIQHPSTTMQTHNHLWKLSDFEVTEMNRIWEKRKNVSVKWTKKSNIAPLVVSDAHRSRNPISASSAAHAQTVDGNQEEINEGAPGLEHGDTSSDLDAQRGGENGGQENCQSSDVASPHESEVLVTAEIAQVMISDRIVDSNPTTVDSGTDQAARLRAEF</sequence>
<dbReference type="Proteomes" id="UP000053424">
    <property type="component" value="Unassembled WGS sequence"/>
</dbReference>
<dbReference type="HOGENOM" id="CLU_002907_1_0_1"/>
<protein>
    <submittedName>
        <fullName evidence="2">Uncharacterized protein</fullName>
    </submittedName>
</protein>
<reference evidence="3" key="2">
    <citation type="submission" date="2015-01" db="EMBL/GenBank/DDBJ databases">
        <title>Evolutionary Origins and Diversification of the Mycorrhizal Mutualists.</title>
        <authorList>
            <consortium name="DOE Joint Genome Institute"/>
            <consortium name="Mycorrhizal Genomics Consortium"/>
            <person name="Kohler A."/>
            <person name="Kuo A."/>
            <person name="Nagy L.G."/>
            <person name="Floudas D."/>
            <person name="Copeland A."/>
            <person name="Barry K.W."/>
            <person name="Cichocki N."/>
            <person name="Veneault-Fourrey C."/>
            <person name="LaButti K."/>
            <person name="Lindquist E.A."/>
            <person name="Lipzen A."/>
            <person name="Lundell T."/>
            <person name="Morin E."/>
            <person name="Murat C."/>
            <person name="Riley R."/>
            <person name="Ohm R."/>
            <person name="Sun H."/>
            <person name="Tunlid A."/>
            <person name="Henrissat B."/>
            <person name="Grigoriev I.V."/>
            <person name="Hibbett D.S."/>
            <person name="Martin F."/>
        </authorList>
    </citation>
    <scope>NUCLEOTIDE SEQUENCE [LARGE SCALE GENOMIC DNA]</scope>
    <source>
        <strain evidence="3">h7</strain>
    </source>
</reference>
<dbReference type="EMBL" id="KN831815">
    <property type="protein sequence ID" value="KIM35713.1"/>
    <property type="molecule type" value="Genomic_DNA"/>
</dbReference>
<feature type="compositionally biased region" description="Polar residues" evidence="1">
    <location>
        <begin position="1225"/>
        <end position="1234"/>
    </location>
</feature>
<evidence type="ECO:0000313" key="2">
    <source>
        <dbReference type="EMBL" id="KIM35713.1"/>
    </source>
</evidence>
<keyword evidence="3" id="KW-1185">Reference proteome</keyword>
<feature type="compositionally biased region" description="Basic and acidic residues" evidence="1">
    <location>
        <begin position="1207"/>
        <end position="1219"/>
    </location>
</feature>
<accession>A0A0C2XCU5</accession>
<gene>
    <name evidence="2" type="ORF">M413DRAFT_32278</name>
</gene>
<evidence type="ECO:0000313" key="3">
    <source>
        <dbReference type="Proteomes" id="UP000053424"/>
    </source>
</evidence>
<dbReference type="OrthoDB" id="3173036at2759"/>
<proteinExistence type="predicted"/>
<reference evidence="2 3" key="1">
    <citation type="submission" date="2014-04" db="EMBL/GenBank/DDBJ databases">
        <authorList>
            <consortium name="DOE Joint Genome Institute"/>
            <person name="Kuo A."/>
            <person name="Gay G."/>
            <person name="Dore J."/>
            <person name="Kohler A."/>
            <person name="Nagy L.G."/>
            <person name="Floudas D."/>
            <person name="Copeland A."/>
            <person name="Barry K.W."/>
            <person name="Cichocki N."/>
            <person name="Veneault-Fourrey C."/>
            <person name="LaButti K."/>
            <person name="Lindquist E.A."/>
            <person name="Lipzen A."/>
            <person name="Lundell T."/>
            <person name="Morin E."/>
            <person name="Murat C."/>
            <person name="Sun H."/>
            <person name="Tunlid A."/>
            <person name="Henrissat B."/>
            <person name="Grigoriev I.V."/>
            <person name="Hibbett D.S."/>
            <person name="Martin F."/>
            <person name="Nordberg H.P."/>
            <person name="Cantor M.N."/>
            <person name="Hua S.X."/>
        </authorList>
    </citation>
    <scope>NUCLEOTIDE SEQUENCE [LARGE SCALE GENOMIC DNA]</scope>
    <source>
        <strain evidence="3">h7</strain>
    </source>
</reference>
<dbReference type="AlphaFoldDB" id="A0A0C2XCU5"/>
<evidence type="ECO:0000256" key="1">
    <source>
        <dbReference type="SAM" id="MobiDB-lite"/>
    </source>
</evidence>
<feature type="region of interest" description="Disordered" evidence="1">
    <location>
        <begin position="1198"/>
        <end position="1240"/>
    </location>
</feature>
<organism evidence="2 3">
    <name type="scientific">Hebeloma cylindrosporum</name>
    <dbReference type="NCBI Taxonomy" id="76867"/>
    <lineage>
        <taxon>Eukaryota</taxon>
        <taxon>Fungi</taxon>
        <taxon>Dikarya</taxon>
        <taxon>Basidiomycota</taxon>
        <taxon>Agaricomycotina</taxon>
        <taxon>Agaricomycetes</taxon>
        <taxon>Agaricomycetidae</taxon>
        <taxon>Agaricales</taxon>
        <taxon>Agaricineae</taxon>
        <taxon>Hymenogastraceae</taxon>
        <taxon>Hebeloma</taxon>
    </lineage>
</organism>
<name>A0A0C2XCU5_HEBCY</name>